<evidence type="ECO:0000313" key="3">
    <source>
        <dbReference type="Proteomes" id="UP000248925"/>
    </source>
</evidence>
<gene>
    <name evidence="2" type="ORF">CPY51_06370</name>
</gene>
<protein>
    <submittedName>
        <fullName evidence="2">Uncharacterized protein</fullName>
    </submittedName>
</protein>
<dbReference type="AlphaFoldDB" id="A0A2W4DFV9"/>
<comment type="caution">
    <text evidence="2">The sequence shown here is derived from an EMBL/GenBank/DDBJ whole genome shotgun (WGS) entry which is preliminary data.</text>
</comment>
<feature type="region of interest" description="Disordered" evidence="1">
    <location>
        <begin position="23"/>
        <end position="45"/>
    </location>
</feature>
<organism evidence="2 3">
    <name type="scientific">Rhizobium tubonense</name>
    <dbReference type="NCBI Taxonomy" id="484088"/>
    <lineage>
        <taxon>Bacteria</taxon>
        <taxon>Pseudomonadati</taxon>
        <taxon>Pseudomonadota</taxon>
        <taxon>Alphaproteobacteria</taxon>
        <taxon>Hyphomicrobiales</taxon>
        <taxon>Rhizobiaceae</taxon>
        <taxon>Rhizobium/Agrobacterium group</taxon>
        <taxon>Rhizobium</taxon>
    </lineage>
</organism>
<reference evidence="2 3" key="1">
    <citation type="journal article" date="2018" name="Sci. Rep.">
        <title>Rhizobium tumorigenes sp. nov., a novel plant tumorigenic bacterium isolated from cane gall tumors on thornless blackberry.</title>
        <authorList>
            <person name="Kuzmanovi N."/>
            <person name="Smalla K."/>
            <person name="Gronow S."/>
            <person name="PuBawska J."/>
        </authorList>
    </citation>
    <scope>NUCLEOTIDE SEQUENCE [LARGE SCALE GENOMIC DNA]</scope>
    <source>
        <strain evidence="2 3">CCBAU 85046</strain>
    </source>
</reference>
<name>A0A2W4DFV9_9HYPH</name>
<accession>A0A2W4DFV9</accession>
<evidence type="ECO:0000256" key="1">
    <source>
        <dbReference type="SAM" id="MobiDB-lite"/>
    </source>
</evidence>
<proteinExistence type="predicted"/>
<evidence type="ECO:0000313" key="2">
    <source>
        <dbReference type="EMBL" id="PZM15454.1"/>
    </source>
</evidence>
<sequence>MNGQTSFRPPGLQLADVQDNAKRWRKDMRRPVVNSRVQREPEDHPDAVPQLWLTNRQNTAIIFLDRYHPEPQPTSVIPGVSDITMEELIGRNAVAEVQAPDGKERIFILLASGQDEVRRLALRERWRRQRAGQTL</sequence>
<dbReference type="EMBL" id="PCDP01000019">
    <property type="protein sequence ID" value="PZM15454.1"/>
    <property type="molecule type" value="Genomic_DNA"/>
</dbReference>
<keyword evidence="3" id="KW-1185">Reference proteome</keyword>
<dbReference type="Proteomes" id="UP000248925">
    <property type="component" value="Unassembled WGS sequence"/>
</dbReference>